<name>A0A135SZJ9_9PEZI</name>
<organism evidence="1 2">
    <name type="scientific">Colletotrichum salicis</name>
    <dbReference type="NCBI Taxonomy" id="1209931"/>
    <lineage>
        <taxon>Eukaryota</taxon>
        <taxon>Fungi</taxon>
        <taxon>Dikarya</taxon>
        <taxon>Ascomycota</taxon>
        <taxon>Pezizomycotina</taxon>
        <taxon>Sordariomycetes</taxon>
        <taxon>Hypocreomycetidae</taxon>
        <taxon>Glomerellales</taxon>
        <taxon>Glomerellaceae</taxon>
        <taxon>Colletotrichum</taxon>
        <taxon>Colletotrichum acutatum species complex</taxon>
    </lineage>
</organism>
<accession>A0A135SZJ9</accession>
<evidence type="ECO:0008006" key="3">
    <source>
        <dbReference type="Google" id="ProtNLM"/>
    </source>
</evidence>
<protein>
    <recommendedName>
        <fullName evidence="3">NACHT domain-containing protein</fullName>
    </recommendedName>
</protein>
<dbReference type="STRING" id="1209931.A0A135SZJ9"/>
<keyword evidence="2" id="KW-1185">Reference proteome</keyword>
<reference evidence="1 2" key="1">
    <citation type="submission" date="2014-02" db="EMBL/GenBank/DDBJ databases">
        <title>The genome sequence of Colletotrichum salicis CBS 607.94.</title>
        <authorList>
            <person name="Baroncelli R."/>
            <person name="Thon M.R."/>
        </authorList>
    </citation>
    <scope>NUCLEOTIDE SEQUENCE [LARGE SCALE GENOMIC DNA]</scope>
    <source>
        <strain evidence="1 2">CBS 607.94</strain>
    </source>
</reference>
<dbReference type="AlphaFoldDB" id="A0A135SZJ9"/>
<dbReference type="Gene3D" id="3.40.50.300">
    <property type="entry name" value="P-loop containing nucleotide triphosphate hydrolases"/>
    <property type="match status" value="1"/>
</dbReference>
<sequence length="505" mass="58936">MMKTNDRHRQARENLLESLNYPRMNERKNVIHEKHDGTYEWVFEGLKSNEYSTSDSKPRDHSDFGTTSDTYMYGPEYWSRRQRREKVAEAKRNQTKADLLGWLQGDRSGTFWISGKPGSGKSTFVKSTTLLAPPSSENRRRCFMFVPSFCAKTPGLRRKHDETDWDMEELKRHLMALRSSNRSYLILLDGLDEMAKPHRGLRELFNFLDELTKDKRIKLCISSCPERIFLDRFSSYQRLRMHDVNFEDICDFTMESLKDLGLKPHDRMLHLIAQQILDKADGVFFWVHLALRNVRNGVEELDEDWDDVYQRILELPPELMKLYKDMWSRLNQRKENYVEMAALYFNITCWADTGLTLACLAVASDNSILENFTEWDELPTPMALVKRCNHIHKTLFPVCAGMLETQSSFSDLFPHQRRLGSRDDRGNLSLLQENDVSDLYLAIEKWESEAAHVRFTHRTAIDFIDSVDGQKLFGKYTTSYETIHSSITNAAIILELNFSSLGVVF</sequence>
<comment type="caution">
    <text evidence="1">The sequence shown here is derived from an EMBL/GenBank/DDBJ whole genome shotgun (WGS) entry which is preliminary data.</text>
</comment>
<dbReference type="PANTHER" id="PTHR10039">
    <property type="entry name" value="AMELOGENIN"/>
    <property type="match status" value="1"/>
</dbReference>
<dbReference type="PANTHER" id="PTHR10039:SF5">
    <property type="entry name" value="NACHT DOMAIN-CONTAINING PROTEIN"/>
    <property type="match status" value="1"/>
</dbReference>
<dbReference type="InterPro" id="IPR027417">
    <property type="entry name" value="P-loop_NTPase"/>
</dbReference>
<proteinExistence type="predicted"/>
<dbReference type="SUPFAM" id="SSF52540">
    <property type="entry name" value="P-loop containing nucleoside triphosphate hydrolases"/>
    <property type="match status" value="1"/>
</dbReference>
<gene>
    <name evidence="1" type="ORF">CSAL01_02823</name>
</gene>
<dbReference type="OrthoDB" id="4849344at2759"/>
<dbReference type="EMBL" id="JFFI01002167">
    <property type="protein sequence ID" value="KXH41343.1"/>
    <property type="molecule type" value="Genomic_DNA"/>
</dbReference>
<evidence type="ECO:0000313" key="1">
    <source>
        <dbReference type="EMBL" id="KXH41343.1"/>
    </source>
</evidence>
<dbReference type="Proteomes" id="UP000070121">
    <property type="component" value="Unassembled WGS sequence"/>
</dbReference>
<evidence type="ECO:0000313" key="2">
    <source>
        <dbReference type="Proteomes" id="UP000070121"/>
    </source>
</evidence>